<dbReference type="InterPro" id="IPR016160">
    <property type="entry name" value="Ald_DH_CS_CYS"/>
</dbReference>
<dbReference type="EMBL" id="LT671858">
    <property type="protein sequence ID" value="SIM40244.1"/>
    <property type="molecule type" value="Genomic_DNA"/>
</dbReference>
<dbReference type="InterPro" id="IPR016162">
    <property type="entry name" value="Ald_DH_N"/>
</dbReference>
<evidence type="ECO:0000313" key="3">
    <source>
        <dbReference type="EMBL" id="SIM40244.1"/>
    </source>
</evidence>
<feature type="domain" description="Aldehyde dehydrogenase" evidence="2">
    <location>
        <begin position="3"/>
        <end position="435"/>
    </location>
</feature>
<dbReference type="InterPro" id="IPR047110">
    <property type="entry name" value="GABD/Sad-like"/>
</dbReference>
<evidence type="ECO:0000259" key="2">
    <source>
        <dbReference type="Pfam" id="PF00171"/>
    </source>
</evidence>
<reference evidence="3 4" key="1">
    <citation type="submission" date="2016-04" db="EMBL/GenBank/DDBJ databases">
        <authorList>
            <person name="Evans L.H."/>
            <person name="Alamgir A."/>
            <person name="Owens N."/>
            <person name="Weber N.D."/>
            <person name="Virtaneva K."/>
            <person name="Barbian K."/>
            <person name="Babar A."/>
            <person name="Rosenke K."/>
        </authorList>
    </citation>
    <scope>NUCLEOTIDE SEQUENCE [LARGE SCALE GENOMIC DNA]</scope>
    <source>
        <strain evidence="4">S5(T) (JCM 30642 \VKM B-2941)</strain>
    </source>
</reference>
<dbReference type="GO" id="GO:0004777">
    <property type="term" value="F:succinate-semialdehyde dehydrogenase (NAD+) activity"/>
    <property type="evidence" value="ECO:0007669"/>
    <property type="project" value="TreeGrafter"/>
</dbReference>
<dbReference type="GeneID" id="41587676"/>
<dbReference type="Gene3D" id="3.40.605.10">
    <property type="entry name" value="Aldehyde Dehydrogenase, Chain A, domain 1"/>
    <property type="match status" value="1"/>
</dbReference>
<dbReference type="SUPFAM" id="SSF53720">
    <property type="entry name" value="ALDH-like"/>
    <property type="match status" value="1"/>
</dbReference>
<dbReference type="PANTHER" id="PTHR43217:SF1">
    <property type="entry name" value="SUCCINATE SEMIALDEHYDE DEHYDROGENASE [NAD(P)+] SAD"/>
    <property type="match status" value="1"/>
</dbReference>
<dbReference type="AlphaFoldDB" id="A0A1N5SVW1"/>
<dbReference type="InterPro" id="IPR016163">
    <property type="entry name" value="Ald_DH_C"/>
</dbReference>
<dbReference type="Proteomes" id="UP000195607">
    <property type="component" value="Chromosome I"/>
</dbReference>
<keyword evidence="1" id="KW-0560">Oxidoreductase</keyword>
<organism evidence="3 4">
    <name type="scientific">Cuniculiplasma divulgatum</name>
    <dbReference type="NCBI Taxonomy" id="1673428"/>
    <lineage>
        <taxon>Archaea</taxon>
        <taxon>Methanobacteriati</taxon>
        <taxon>Thermoplasmatota</taxon>
        <taxon>Thermoplasmata</taxon>
        <taxon>Thermoplasmatales</taxon>
        <taxon>Cuniculiplasmataceae</taxon>
        <taxon>Cuniculiplasma</taxon>
    </lineage>
</organism>
<protein>
    <submittedName>
        <fullName evidence="3">NAD-dependent aldehyde dehydrogenase</fullName>
    </submittedName>
</protein>
<evidence type="ECO:0000313" key="4">
    <source>
        <dbReference type="Proteomes" id="UP000195607"/>
    </source>
</evidence>
<dbReference type="Pfam" id="PF00171">
    <property type="entry name" value="Aldedh"/>
    <property type="match status" value="1"/>
</dbReference>
<evidence type="ECO:0000256" key="1">
    <source>
        <dbReference type="ARBA" id="ARBA00023002"/>
    </source>
</evidence>
<name>A0A1N5SVW1_9ARCH</name>
<gene>
    <name evidence="3" type="ORF">CSP5_0374</name>
</gene>
<dbReference type="RefSeq" id="WP_148689546.1">
    <property type="nucleotide sequence ID" value="NZ_LT671858.1"/>
</dbReference>
<accession>A0A1N5SVW1</accession>
<sequence length="441" mass="49104">MSIETVNPFSMSKLGKYEEDDEDTVKKTFEGVNREQETWKKSIDDRIKFLKDEVIPRFKREKENLAKIMSSEMGKPITQSRAEIDKCIMMTEYFCKEGKNFLSDNVIETEASKSFVRFEPLGTVFLVMPWNFPLWQAMRAAIPAMVAGNGIVLKHASIVTGSAKKMEEIFDSPLFRVIKVSGSRALSAIKYSDGVSFTGSEMAGMAIASEAGKHIKKSVLELGGSDPFVVLDDANLEQTAKESTYARLQNNGQSCIASKRFIVSKKISENFFALMKENFEKVRLGDQLDDKTYIGPLSSASQAETVRKQIEQLNSLGKLQMFGEQHGNIIPPTIVQTEANYLDEVFGPVAIFKTFDTLEDAAKICNETGFGLGASVWGSVDQAEKVIPMIRSGMVFVNKVVASDPRLPFGGVGKSGYGRELSKFGILEFTNFRTVWIQERP</sequence>
<dbReference type="PROSITE" id="PS00070">
    <property type="entry name" value="ALDEHYDE_DEHYDR_CYS"/>
    <property type="match status" value="1"/>
</dbReference>
<dbReference type="Gene3D" id="3.40.309.10">
    <property type="entry name" value="Aldehyde Dehydrogenase, Chain A, domain 2"/>
    <property type="match status" value="1"/>
</dbReference>
<proteinExistence type="predicted"/>
<dbReference type="InterPro" id="IPR016161">
    <property type="entry name" value="Ald_DH/histidinol_DH"/>
</dbReference>
<dbReference type="InterPro" id="IPR015590">
    <property type="entry name" value="Aldehyde_DH_dom"/>
</dbReference>
<dbReference type="PANTHER" id="PTHR43217">
    <property type="entry name" value="SUCCINATE SEMIALDEHYDE DEHYDROGENASE [NAD(P)+] SAD"/>
    <property type="match status" value="1"/>
</dbReference>